<dbReference type="GO" id="GO:0004252">
    <property type="term" value="F:serine-type endopeptidase activity"/>
    <property type="evidence" value="ECO:0007669"/>
    <property type="project" value="InterPro"/>
</dbReference>
<evidence type="ECO:0000259" key="8">
    <source>
        <dbReference type="Pfam" id="PF01694"/>
    </source>
</evidence>
<evidence type="ECO:0000256" key="6">
    <source>
        <dbReference type="ARBA" id="ARBA00023136"/>
    </source>
</evidence>
<keyword evidence="2" id="KW-1003">Cell membrane</keyword>
<feature type="transmembrane region" description="Helical" evidence="7">
    <location>
        <begin position="60"/>
        <end position="82"/>
    </location>
</feature>
<dbReference type="Pfam" id="PF01694">
    <property type="entry name" value="Rhomboid"/>
    <property type="match status" value="1"/>
</dbReference>
<keyword evidence="5 7" id="KW-1133">Transmembrane helix</keyword>
<keyword evidence="9" id="KW-0645">Protease</keyword>
<keyword evidence="10" id="KW-1185">Reference proteome</keyword>
<dbReference type="InterPro" id="IPR022764">
    <property type="entry name" value="Peptidase_S54_rhomboid_dom"/>
</dbReference>
<keyword evidence="6 7" id="KW-0472">Membrane</keyword>
<comment type="subcellular location">
    <subcellularLocation>
        <location evidence="1">Membrane</location>
        <topology evidence="1">Multi-pass membrane protein</topology>
    </subcellularLocation>
</comment>
<organism evidence="9 10">
    <name type="scientific">Acuticoccus sediminis</name>
    <dbReference type="NCBI Taxonomy" id="2184697"/>
    <lineage>
        <taxon>Bacteria</taxon>
        <taxon>Pseudomonadati</taxon>
        <taxon>Pseudomonadota</taxon>
        <taxon>Alphaproteobacteria</taxon>
        <taxon>Hyphomicrobiales</taxon>
        <taxon>Amorphaceae</taxon>
        <taxon>Acuticoccus</taxon>
    </lineage>
</organism>
<dbReference type="PANTHER" id="PTHR43066:SF26">
    <property type="entry name" value="RHOMBOID PROTEASE GLPG"/>
    <property type="match status" value="1"/>
</dbReference>
<evidence type="ECO:0000256" key="5">
    <source>
        <dbReference type="ARBA" id="ARBA00022989"/>
    </source>
</evidence>
<feature type="transmembrane region" description="Helical" evidence="7">
    <location>
        <begin position="200"/>
        <end position="219"/>
    </location>
</feature>
<dbReference type="Gene3D" id="1.20.1540.10">
    <property type="entry name" value="Rhomboid-like"/>
    <property type="match status" value="1"/>
</dbReference>
<evidence type="ECO:0000256" key="7">
    <source>
        <dbReference type="SAM" id="Phobius"/>
    </source>
</evidence>
<accession>A0A8B2NS49</accession>
<dbReference type="GO" id="GO:0016020">
    <property type="term" value="C:membrane"/>
    <property type="evidence" value="ECO:0007669"/>
    <property type="project" value="UniProtKB-SubCell"/>
</dbReference>
<evidence type="ECO:0000256" key="2">
    <source>
        <dbReference type="ARBA" id="ARBA00022475"/>
    </source>
</evidence>
<comment type="caution">
    <text evidence="9">The sequence shown here is derived from an EMBL/GenBank/DDBJ whole genome shotgun (WGS) entry which is preliminary data.</text>
</comment>
<evidence type="ECO:0000256" key="3">
    <source>
        <dbReference type="ARBA" id="ARBA00022519"/>
    </source>
</evidence>
<evidence type="ECO:0000313" key="9">
    <source>
        <dbReference type="EMBL" id="RAH99036.1"/>
    </source>
</evidence>
<dbReference type="Proteomes" id="UP000249590">
    <property type="component" value="Unassembled WGS sequence"/>
</dbReference>
<keyword evidence="3" id="KW-0997">Cell inner membrane</keyword>
<dbReference type="SUPFAM" id="SSF144091">
    <property type="entry name" value="Rhomboid-like"/>
    <property type="match status" value="1"/>
</dbReference>
<reference evidence="9 10" key="1">
    <citation type="submission" date="2018-05" db="EMBL/GenBank/DDBJ databases">
        <title>Acuticoccus sediminis sp. nov., isolated from deep-sea sediment of Indian Ocean.</title>
        <authorList>
            <person name="Liu X."/>
            <person name="Lai Q."/>
            <person name="Du Y."/>
            <person name="Sun F."/>
            <person name="Zhang X."/>
            <person name="Wang S."/>
            <person name="Shao Z."/>
        </authorList>
    </citation>
    <scope>NUCLEOTIDE SEQUENCE [LARGE SCALE GENOMIC DNA]</scope>
    <source>
        <strain evidence="9 10">PTG4-2</strain>
    </source>
</reference>
<feature type="transmembrane region" description="Helical" evidence="7">
    <location>
        <begin position="120"/>
        <end position="141"/>
    </location>
</feature>
<name>A0A8B2NS49_9HYPH</name>
<dbReference type="EMBL" id="QHHQ01000006">
    <property type="protein sequence ID" value="RAH99036.1"/>
    <property type="molecule type" value="Genomic_DNA"/>
</dbReference>
<feature type="domain" description="Peptidase S54 rhomboid" evidence="8">
    <location>
        <begin position="56"/>
        <end position="215"/>
    </location>
</feature>
<evidence type="ECO:0000313" key="10">
    <source>
        <dbReference type="Proteomes" id="UP000249590"/>
    </source>
</evidence>
<feature type="transmembrane region" description="Helical" evidence="7">
    <location>
        <begin position="94"/>
        <end position="114"/>
    </location>
</feature>
<feature type="transmembrane region" description="Helical" evidence="7">
    <location>
        <begin position="174"/>
        <end position="194"/>
    </location>
</feature>
<gene>
    <name evidence="9" type="ORF">DLJ53_24050</name>
</gene>
<sequence>MLPGSVVAMVAIIAVVQFARSMVSQQQDLLVQLWFAFIPARYADTFFPFPGGLGADAWTFVTYALLHGSWVHLLTNTVWLVAFGSAVARRFGPLRFWLFSAAAAAGGAALHLALHFGDPIPVVGASAAIAGQMAAAARFVFDSHGPLVLRRGGDDSAFRRPATSLVDTFRNRSALLFIVIWFGINLAVGIGSSVSGGVAIAWEAHIGGFLVGLLLFRFFDPVPPR</sequence>
<keyword evidence="9" id="KW-0378">Hydrolase</keyword>
<proteinExistence type="predicted"/>
<keyword evidence="4 7" id="KW-0812">Transmembrane</keyword>
<evidence type="ECO:0000256" key="1">
    <source>
        <dbReference type="ARBA" id="ARBA00004141"/>
    </source>
</evidence>
<protein>
    <submittedName>
        <fullName evidence="9">Rhomboid family intramembrane serine protease</fullName>
    </submittedName>
</protein>
<dbReference type="GO" id="GO:0006508">
    <property type="term" value="P:proteolysis"/>
    <property type="evidence" value="ECO:0007669"/>
    <property type="project" value="UniProtKB-KW"/>
</dbReference>
<dbReference type="PANTHER" id="PTHR43066">
    <property type="entry name" value="RHOMBOID-RELATED PROTEIN"/>
    <property type="match status" value="1"/>
</dbReference>
<evidence type="ECO:0000256" key="4">
    <source>
        <dbReference type="ARBA" id="ARBA00022692"/>
    </source>
</evidence>
<dbReference type="AlphaFoldDB" id="A0A8B2NS49"/>
<dbReference type="InterPro" id="IPR035952">
    <property type="entry name" value="Rhomboid-like_sf"/>
</dbReference>